<gene>
    <name evidence="2" type="ORF">GCM10009765_40570</name>
</gene>
<dbReference type="RefSeq" id="WP_344311798.1">
    <property type="nucleotide sequence ID" value="NZ_BAAANY010000014.1"/>
</dbReference>
<accession>A0ABP4TFZ8</accession>
<keyword evidence="1" id="KW-0472">Membrane</keyword>
<feature type="transmembrane region" description="Helical" evidence="1">
    <location>
        <begin position="44"/>
        <end position="64"/>
    </location>
</feature>
<evidence type="ECO:0000313" key="2">
    <source>
        <dbReference type="EMBL" id="GAA1686932.1"/>
    </source>
</evidence>
<keyword evidence="1" id="KW-1133">Transmembrane helix</keyword>
<evidence type="ECO:0000256" key="1">
    <source>
        <dbReference type="SAM" id="Phobius"/>
    </source>
</evidence>
<feature type="transmembrane region" description="Helical" evidence="1">
    <location>
        <begin position="140"/>
        <end position="158"/>
    </location>
</feature>
<sequence length="170" mass="18524">MSYVIEANVMPMVFPTVAVIGALVSTTVRRPANAAERLETWLRWWFGAAVGFGALWIAVAFFFATDTFAAVIGYQTSGFQWEVATANLGFAVVGFWCVRVKDHAREVSMVAYLIFLVGAAIEHVYNFVVNNDIQPGNVGTILLADVGVPVVALILILASRRLDKKASALR</sequence>
<protein>
    <submittedName>
        <fullName evidence="2">Uncharacterized protein</fullName>
    </submittedName>
</protein>
<feature type="transmembrane region" description="Helical" evidence="1">
    <location>
        <begin position="110"/>
        <end position="128"/>
    </location>
</feature>
<dbReference type="Pfam" id="PF20589">
    <property type="entry name" value="DUF6790"/>
    <property type="match status" value="1"/>
</dbReference>
<keyword evidence="3" id="KW-1185">Reference proteome</keyword>
<feature type="transmembrane region" description="Helical" evidence="1">
    <location>
        <begin position="12"/>
        <end position="32"/>
    </location>
</feature>
<evidence type="ECO:0000313" key="3">
    <source>
        <dbReference type="Proteomes" id="UP001500618"/>
    </source>
</evidence>
<name>A0ABP4TFZ8_9ACTN</name>
<reference evidence="3" key="1">
    <citation type="journal article" date="2019" name="Int. J. Syst. Evol. Microbiol.">
        <title>The Global Catalogue of Microorganisms (GCM) 10K type strain sequencing project: providing services to taxonomists for standard genome sequencing and annotation.</title>
        <authorList>
            <consortium name="The Broad Institute Genomics Platform"/>
            <consortium name="The Broad Institute Genome Sequencing Center for Infectious Disease"/>
            <person name="Wu L."/>
            <person name="Ma J."/>
        </authorList>
    </citation>
    <scope>NUCLEOTIDE SEQUENCE [LARGE SCALE GENOMIC DNA]</scope>
    <source>
        <strain evidence="3">JCM 14718</strain>
    </source>
</reference>
<dbReference type="Proteomes" id="UP001500618">
    <property type="component" value="Unassembled WGS sequence"/>
</dbReference>
<proteinExistence type="predicted"/>
<dbReference type="EMBL" id="BAAANY010000014">
    <property type="protein sequence ID" value="GAA1686932.1"/>
    <property type="molecule type" value="Genomic_DNA"/>
</dbReference>
<organism evidence="2 3">
    <name type="scientific">Fodinicola feengrottensis</name>
    <dbReference type="NCBI Taxonomy" id="435914"/>
    <lineage>
        <taxon>Bacteria</taxon>
        <taxon>Bacillati</taxon>
        <taxon>Actinomycetota</taxon>
        <taxon>Actinomycetes</taxon>
        <taxon>Mycobacteriales</taxon>
        <taxon>Fodinicola</taxon>
    </lineage>
</organism>
<feature type="transmembrane region" description="Helical" evidence="1">
    <location>
        <begin position="79"/>
        <end position="98"/>
    </location>
</feature>
<keyword evidence="1" id="KW-0812">Transmembrane</keyword>
<dbReference type="InterPro" id="IPR046740">
    <property type="entry name" value="DUF6790"/>
</dbReference>
<comment type="caution">
    <text evidence="2">The sequence shown here is derived from an EMBL/GenBank/DDBJ whole genome shotgun (WGS) entry which is preliminary data.</text>
</comment>